<name>A0A3D5J0B5_9FLAO</name>
<dbReference type="PROSITE" id="PS51257">
    <property type="entry name" value="PROKAR_LIPOPROTEIN"/>
    <property type="match status" value="1"/>
</dbReference>
<dbReference type="AlphaFoldDB" id="A0A3D5J0B5"/>
<organism evidence="1 2">
    <name type="scientific">Zunongwangia profunda</name>
    <dbReference type="NCBI Taxonomy" id="398743"/>
    <lineage>
        <taxon>Bacteria</taxon>
        <taxon>Pseudomonadati</taxon>
        <taxon>Bacteroidota</taxon>
        <taxon>Flavobacteriia</taxon>
        <taxon>Flavobacteriales</taxon>
        <taxon>Flavobacteriaceae</taxon>
        <taxon>Zunongwangia</taxon>
    </lineage>
</organism>
<evidence type="ECO:0000313" key="1">
    <source>
        <dbReference type="EMBL" id="HCV80720.1"/>
    </source>
</evidence>
<dbReference type="EMBL" id="DPMF01000155">
    <property type="protein sequence ID" value="HCV80720.1"/>
    <property type="molecule type" value="Genomic_DNA"/>
</dbReference>
<accession>A0A3D5J0B5</accession>
<dbReference type="RefSeq" id="WP_013070493.1">
    <property type="nucleotide sequence ID" value="NZ_CALFQJ010000237.1"/>
</dbReference>
<comment type="caution">
    <text evidence="1">The sequence shown here is derived from an EMBL/GenBank/DDBJ whole genome shotgun (WGS) entry which is preliminary data.</text>
</comment>
<evidence type="ECO:0000313" key="2">
    <source>
        <dbReference type="Proteomes" id="UP000264330"/>
    </source>
</evidence>
<protein>
    <recommendedName>
        <fullName evidence="3">Lipoprotein</fullName>
    </recommendedName>
</protein>
<reference evidence="1 2" key="1">
    <citation type="journal article" date="2018" name="Nat. Biotechnol.">
        <title>A standardized bacterial taxonomy based on genome phylogeny substantially revises the tree of life.</title>
        <authorList>
            <person name="Parks D.H."/>
            <person name="Chuvochina M."/>
            <person name="Waite D.W."/>
            <person name="Rinke C."/>
            <person name="Skarshewski A."/>
            <person name="Chaumeil P.A."/>
            <person name="Hugenholtz P."/>
        </authorList>
    </citation>
    <scope>NUCLEOTIDE SEQUENCE [LARGE SCALE GENOMIC DNA]</scope>
    <source>
        <strain evidence="1">UBA9359</strain>
    </source>
</reference>
<proteinExistence type="predicted"/>
<evidence type="ECO:0008006" key="3">
    <source>
        <dbReference type="Google" id="ProtNLM"/>
    </source>
</evidence>
<gene>
    <name evidence="1" type="ORF">DGQ38_06675</name>
</gene>
<sequence length="181" mass="20325">MKKILLITLVFIFAVGCTKDENPEESFQSNQQSELKLKEKNLTKSLANYTLNTINPLFTGATFGVKSTSGDIQIAAANPYSYDIVFLFKWYRVSGGSQTEVLPALFSMTLPANQTFAEADMSGADFLLNQECTDRETINAQYKVEIYNAFSMGPDFDFNNFTIQNNNMNYSVQYGCGQWSN</sequence>
<dbReference type="Proteomes" id="UP000264330">
    <property type="component" value="Unassembled WGS sequence"/>
</dbReference>